<comment type="caution">
    <text evidence="2">The sequence shown here is derived from an EMBL/GenBank/DDBJ whole genome shotgun (WGS) entry which is preliminary data.</text>
</comment>
<accession>A0ABD0LEW6</accession>
<dbReference type="AlphaFoldDB" id="A0ABD0LEW6"/>
<protein>
    <submittedName>
        <fullName evidence="2">Uncharacterized protein</fullName>
    </submittedName>
</protein>
<name>A0ABD0LEW6_9CAEN</name>
<feature type="region of interest" description="Disordered" evidence="1">
    <location>
        <begin position="64"/>
        <end position="94"/>
    </location>
</feature>
<evidence type="ECO:0000256" key="1">
    <source>
        <dbReference type="SAM" id="MobiDB-lite"/>
    </source>
</evidence>
<organism evidence="2 3">
    <name type="scientific">Batillaria attramentaria</name>
    <dbReference type="NCBI Taxonomy" id="370345"/>
    <lineage>
        <taxon>Eukaryota</taxon>
        <taxon>Metazoa</taxon>
        <taxon>Spiralia</taxon>
        <taxon>Lophotrochozoa</taxon>
        <taxon>Mollusca</taxon>
        <taxon>Gastropoda</taxon>
        <taxon>Caenogastropoda</taxon>
        <taxon>Sorbeoconcha</taxon>
        <taxon>Cerithioidea</taxon>
        <taxon>Batillariidae</taxon>
        <taxon>Batillaria</taxon>
    </lineage>
</organism>
<sequence>MIKSCLLPIGGLTWTKFLFSAKHPPGSKFTYQPERNHNDNALNLCEERKILKKLNQCTFRTDTCPPLQQRPRHRGSGACKERESRAHVREPPSGARKMARGVCFHFPVTQLPLQPHGAQC</sequence>
<feature type="compositionally biased region" description="Basic and acidic residues" evidence="1">
    <location>
        <begin position="79"/>
        <end position="90"/>
    </location>
</feature>
<keyword evidence="3" id="KW-1185">Reference proteome</keyword>
<evidence type="ECO:0000313" key="2">
    <source>
        <dbReference type="EMBL" id="KAK7497901.1"/>
    </source>
</evidence>
<proteinExistence type="predicted"/>
<gene>
    <name evidence="2" type="ORF">BaRGS_00010772</name>
</gene>
<evidence type="ECO:0000313" key="3">
    <source>
        <dbReference type="Proteomes" id="UP001519460"/>
    </source>
</evidence>
<reference evidence="2 3" key="1">
    <citation type="journal article" date="2023" name="Sci. Data">
        <title>Genome assembly of the Korean intertidal mud-creeper Batillaria attramentaria.</title>
        <authorList>
            <person name="Patra A.K."/>
            <person name="Ho P.T."/>
            <person name="Jun S."/>
            <person name="Lee S.J."/>
            <person name="Kim Y."/>
            <person name="Won Y.J."/>
        </authorList>
    </citation>
    <scope>NUCLEOTIDE SEQUENCE [LARGE SCALE GENOMIC DNA]</scope>
    <source>
        <strain evidence="2">Wonlab-2016</strain>
    </source>
</reference>
<dbReference type="Proteomes" id="UP001519460">
    <property type="component" value="Unassembled WGS sequence"/>
</dbReference>
<dbReference type="EMBL" id="JACVVK020000054">
    <property type="protein sequence ID" value="KAK7497901.1"/>
    <property type="molecule type" value="Genomic_DNA"/>
</dbReference>